<dbReference type="Proteomes" id="UP001524473">
    <property type="component" value="Unassembled WGS sequence"/>
</dbReference>
<organism evidence="2 3">
    <name type="scientific">Neglectibacter timonensis</name>
    <dbReference type="NCBI Taxonomy" id="1776382"/>
    <lineage>
        <taxon>Bacteria</taxon>
        <taxon>Bacillati</taxon>
        <taxon>Bacillota</taxon>
        <taxon>Clostridia</taxon>
        <taxon>Eubacteriales</taxon>
        <taxon>Oscillospiraceae</taxon>
        <taxon>Neglectibacter</taxon>
    </lineage>
</organism>
<reference evidence="2 3" key="1">
    <citation type="submission" date="2022-06" db="EMBL/GenBank/DDBJ databases">
        <title>Isolation of gut microbiota from human fecal samples.</title>
        <authorList>
            <person name="Pamer E.G."/>
            <person name="Barat B."/>
            <person name="Waligurski E."/>
            <person name="Medina S."/>
            <person name="Paddock L."/>
            <person name="Mostad J."/>
        </authorList>
    </citation>
    <scope>NUCLEOTIDE SEQUENCE [LARGE SCALE GENOMIC DNA]</scope>
    <source>
        <strain evidence="2 3">DFI.9.73</strain>
    </source>
</reference>
<gene>
    <name evidence="2" type="ORF">NE695_14625</name>
</gene>
<keyword evidence="1" id="KW-0812">Transmembrane</keyword>
<evidence type="ECO:0000313" key="3">
    <source>
        <dbReference type="Proteomes" id="UP001524473"/>
    </source>
</evidence>
<dbReference type="EMBL" id="JANFZH010000039">
    <property type="protein sequence ID" value="MCQ4841147.1"/>
    <property type="molecule type" value="Genomic_DNA"/>
</dbReference>
<comment type="caution">
    <text evidence="2">The sequence shown here is derived from an EMBL/GenBank/DDBJ whole genome shotgun (WGS) entry which is preliminary data.</text>
</comment>
<feature type="transmembrane region" description="Helical" evidence="1">
    <location>
        <begin position="68"/>
        <end position="90"/>
    </location>
</feature>
<dbReference type="RefSeq" id="WP_066865947.1">
    <property type="nucleotide sequence ID" value="NZ_CABKVV010000014.1"/>
</dbReference>
<evidence type="ECO:0000256" key="1">
    <source>
        <dbReference type="SAM" id="Phobius"/>
    </source>
</evidence>
<dbReference type="InterPro" id="IPR023804">
    <property type="entry name" value="DUF3792_TM"/>
</dbReference>
<protein>
    <submittedName>
        <fullName evidence="2">TIGR04086 family membrane protein</fullName>
    </submittedName>
</protein>
<dbReference type="Pfam" id="PF12670">
    <property type="entry name" value="DUF3792"/>
    <property type="match status" value="1"/>
</dbReference>
<keyword evidence="3" id="KW-1185">Reference proteome</keyword>
<accession>A0ABT1S2I2</accession>
<feature type="transmembrane region" description="Helical" evidence="1">
    <location>
        <begin position="40"/>
        <end position="61"/>
    </location>
</feature>
<dbReference type="GeneID" id="90533127"/>
<name>A0ABT1S2I2_9FIRM</name>
<evidence type="ECO:0000313" key="2">
    <source>
        <dbReference type="EMBL" id="MCQ4841147.1"/>
    </source>
</evidence>
<keyword evidence="1" id="KW-0472">Membrane</keyword>
<dbReference type="NCBIfam" id="TIGR04086">
    <property type="entry name" value="TIGR04086_membr"/>
    <property type="match status" value="1"/>
</dbReference>
<feature type="transmembrane region" description="Helical" evidence="1">
    <location>
        <begin position="96"/>
        <end position="117"/>
    </location>
</feature>
<proteinExistence type="predicted"/>
<keyword evidence="1" id="KW-1133">Transmembrane helix</keyword>
<sequence>MKKIKAAILSAGLMLFISVLLLAILSFIFAKTSSLPKASLTVLTTVAASIAVFLGSLFSTLYLREKGILFGILSGLLFALCAGLVSFLVFQNDFTAAGAGKAAAVLISGALGGVLGVNRKSKVKF</sequence>